<dbReference type="RefSeq" id="WP_265508634.1">
    <property type="nucleotide sequence ID" value="NZ_JAOTBE010000094.1"/>
</dbReference>
<organism evidence="1 2">
    <name type="scientific">Paracoccus rhizosphaerae</name>
    <dbReference type="NCBI Taxonomy" id="1133347"/>
    <lineage>
        <taxon>Bacteria</taxon>
        <taxon>Pseudomonadati</taxon>
        <taxon>Pseudomonadota</taxon>
        <taxon>Alphaproteobacteria</taxon>
        <taxon>Rhodobacterales</taxon>
        <taxon>Paracoccaceae</taxon>
        <taxon>Paracoccus</taxon>
    </lineage>
</organism>
<accession>A0ABV6CEW0</accession>
<reference evidence="1 2" key="1">
    <citation type="submission" date="2024-09" db="EMBL/GenBank/DDBJ databases">
        <authorList>
            <person name="Sun Q."/>
            <person name="Mori K."/>
        </authorList>
    </citation>
    <scope>NUCLEOTIDE SEQUENCE [LARGE SCALE GENOMIC DNA]</scope>
    <source>
        <strain evidence="1 2">CCM 7904</strain>
    </source>
</reference>
<proteinExistence type="predicted"/>
<name>A0ABV6CEW0_9RHOB</name>
<protein>
    <submittedName>
        <fullName evidence="1">Uncharacterized protein</fullName>
    </submittedName>
</protein>
<evidence type="ECO:0000313" key="1">
    <source>
        <dbReference type="EMBL" id="MFC0199263.1"/>
    </source>
</evidence>
<dbReference type="EMBL" id="JBHLWQ010000029">
    <property type="protein sequence ID" value="MFC0199263.1"/>
    <property type="molecule type" value="Genomic_DNA"/>
</dbReference>
<keyword evidence="2" id="KW-1185">Reference proteome</keyword>
<dbReference type="Proteomes" id="UP001589795">
    <property type="component" value="Unassembled WGS sequence"/>
</dbReference>
<evidence type="ECO:0000313" key="2">
    <source>
        <dbReference type="Proteomes" id="UP001589795"/>
    </source>
</evidence>
<gene>
    <name evidence="1" type="ORF">ACFFIZ_02715</name>
</gene>
<comment type="caution">
    <text evidence="1">The sequence shown here is derived from an EMBL/GenBank/DDBJ whole genome shotgun (WGS) entry which is preliminary data.</text>
</comment>
<sequence>MQLNDILADSQDQDRGRDFELADPVTGKPVGITLRIAGPDSETQHRARIAFTDELAEASDDYGRVPAVAREKARLNNLARCILGWHILEDGSPVPLNHANALRLLRSALWVQEQVDAFAADRAAFRGTSA</sequence>